<dbReference type="GO" id="GO:0016747">
    <property type="term" value="F:acyltransferase activity, transferring groups other than amino-acyl groups"/>
    <property type="evidence" value="ECO:0007669"/>
    <property type="project" value="InterPro"/>
</dbReference>
<evidence type="ECO:0000259" key="1">
    <source>
        <dbReference type="PROSITE" id="PS51186"/>
    </source>
</evidence>
<keyword evidence="2" id="KW-0808">Transferase</keyword>
<dbReference type="PANTHER" id="PTHR43792">
    <property type="entry name" value="GNAT FAMILY, PUTATIVE (AFU_ORTHOLOGUE AFUA_3G00765)-RELATED-RELATED"/>
    <property type="match status" value="1"/>
</dbReference>
<name>F2IIL0_FLUTR</name>
<dbReference type="Proteomes" id="UP000007463">
    <property type="component" value="Chromosome"/>
</dbReference>
<dbReference type="Gene3D" id="3.40.630.30">
    <property type="match status" value="1"/>
</dbReference>
<dbReference type="AlphaFoldDB" id="F2IIL0"/>
<gene>
    <name evidence="2" type="ordered locus">Fluta_4010</name>
</gene>
<dbReference type="STRING" id="755732.Fluta_4010"/>
<dbReference type="OrthoDB" id="9811523at2"/>
<reference evidence="3" key="2">
    <citation type="submission" date="2011-02" db="EMBL/GenBank/DDBJ databases">
        <title>The complete genome of Fluviicola taffensis DSM 16823.</title>
        <authorList>
            <consortium name="US DOE Joint Genome Institute (JGI-PGF)"/>
            <person name="Lucas S."/>
            <person name="Copeland A."/>
            <person name="Lapidus A."/>
            <person name="Bruce D."/>
            <person name="Goodwin L."/>
            <person name="Pitluck S."/>
            <person name="Kyrpides N."/>
            <person name="Mavromatis K."/>
            <person name="Ivanova N."/>
            <person name="Mikhailova N."/>
            <person name="Pagani I."/>
            <person name="Chertkov O."/>
            <person name="Detter J.C."/>
            <person name="Han C."/>
            <person name="Tapia R."/>
            <person name="Land M."/>
            <person name="Hauser L."/>
            <person name="Markowitz V."/>
            <person name="Cheng J.-F."/>
            <person name="Hugenholtz P."/>
            <person name="Woyke T."/>
            <person name="Wu D."/>
            <person name="Tindall B."/>
            <person name="Pomrenke H.G."/>
            <person name="Brambilla E."/>
            <person name="Klenk H.-P."/>
            <person name="Eisen J.A."/>
        </authorList>
    </citation>
    <scope>NUCLEOTIDE SEQUENCE [LARGE SCALE GENOMIC DNA]</scope>
    <source>
        <strain evidence="3">DSM 16823 / RW262 / RW262</strain>
    </source>
</reference>
<dbReference type="InterPro" id="IPR000182">
    <property type="entry name" value="GNAT_dom"/>
</dbReference>
<evidence type="ECO:0000313" key="3">
    <source>
        <dbReference type="Proteomes" id="UP000007463"/>
    </source>
</evidence>
<feature type="domain" description="N-acetyltransferase" evidence="1">
    <location>
        <begin position="19"/>
        <end position="184"/>
    </location>
</feature>
<dbReference type="KEGG" id="fte:Fluta_4010"/>
<organism evidence="2 3">
    <name type="scientific">Fluviicola taffensis (strain DSM 16823 / NCIMB 13979 / RW262)</name>
    <dbReference type="NCBI Taxonomy" id="755732"/>
    <lineage>
        <taxon>Bacteria</taxon>
        <taxon>Pseudomonadati</taxon>
        <taxon>Bacteroidota</taxon>
        <taxon>Flavobacteriia</taxon>
        <taxon>Flavobacteriales</taxon>
        <taxon>Crocinitomicaceae</taxon>
        <taxon>Fluviicola</taxon>
    </lineage>
</organism>
<proteinExistence type="predicted"/>
<dbReference type="eggNOG" id="COG1670">
    <property type="taxonomic scope" value="Bacteria"/>
</dbReference>
<dbReference type="EMBL" id="CP002542">
    <property type="protein sequence ID" value="AEA45972.1"/>
    <property type="molecule type" value="Genomic_DNA"/>
</dbReference>
<evidence type="ECO:0000313" key="2">
    <source>
        <dbReference type="EMBL" id="AEA45972.1"/>
    </source>
</evidence>
<sequence length="184" mass="21069">MKINQKVFDQFPVIQTERLLLRQIQLEDTVKIMEMRQNNRVNQFIARTSISGLEAAEELVKKTVDAFESKVGIGWAGILRNSSDIIGTCGFNRIDYLNNRAEIGGELSTEYWGKNIALEAVQAIVTFGFDQMNLHAIEALVSPENRGAIFLLEYLGFEKEAHFKDRIYFNEVYSDMVVYTLFKS</sequence>
<dbReference type="InterPro" id="IPR051531">
    <property type="entry name" value="N-acetyltransferase"/>
</dbReference>
<keyword evidence="3" id="KW-1185">Reference proteome</keyword>
<protein>
    <submittedName>
        <fullName evidence="2">GCN5-related N-acetyltransferase</fullName>
    </submittedName>
</protein>
<dbReference type="SUPFAM" id="SSF55729">
    <property type="entry name" value="Acyl-CoA N-acyltransferases (Nat)"/>
    <property type="match status" value="1"/>
</dbReference>
<dbReference type="HOGENOM" id="CLU_013985_3_6_10"/>
<reference evidence="2 3" key="1">
    <citation type="journal article" date="2011" name="Stand. Genomic Sci.">
        <title>Complete genome sequence of the gliding freshwater bacterium Fluviicola taffensis type strain (RW262).</title>
        <authorList>
            <person name="Woyke T."/>
            <person name="Chertkov O."/>
            <person name="Lapidus A."/>
            <person name="Nolan M."/>
            <person name="Lucas S."/>
            <person name="Del Rio T.G."/>
            <person name="Tice H."/>
            <person name="Cheng J.F."/>
            <person name="Tapia R."/>
            <person name="Han C."/>
            <person name="Goodwin L."/>
            <person name="Pitluck S."/>
            <person name="Liolios K."/>
            <person name="Pagani I."/>
            <person name="Ivanova N."/>
            <person name="Huntemann M."/>
            <person name="Mavromatis K."/>
            <person name="Mikhailova N."/>
            <person name="Pati A."/>
            <person name="Chen A."/>
            <person name="Palaniappan K."/>
            <person name="Land M."/>
            <person name="Hauser L."/>
            <person name="Brambilla E.M."/>
            <person name="Rohde M."/>
            <person name="Mwirichia R."/>
            <person name="Sikorski J."/>
            <person name="Tindall B.J."/>
            <person name="Goker M."/>
            <person name="Bristow J."/>
            <person name="Eisen J.A."/>
            <person name="Markowitz V."/>
            <person name="Hugenholtz P."/>
            <person name="Klenk H.P."/>
            <person name="Kyrpides N.C."/>
        </authorList>
    </citation>
    <scope>NUCLEOTIDE SEQUENCE [LARGE SCALE GENOMIC DNA]</scope>
    <source>
        <strain evidence="3">DSM 16823 / RW262 / RW262</strain>
    </source>
</reference>
<dbReference type="Pfam" id="PF13302">
    <property type="entry name" value="Acetyltransf_3"/>
    <property type="match status" value="1"/>
</dbReference>
<dbReference type="InterPro" id="IPR016181">
    <property type="entry name" value="Acyl_CoA_acyltransferase"/>
</dbReference>
<accession>F2IIL0</accession>
<dbReference type="PROSITE" id="PS51186">
    <property type="entry name" value="GNAT"/>
    <property type="match status" value="1"/>
</dbReference>
<dbReference type="RefSeq" id="WP_013688729.1">
    <property type="nucleotide sequence ID" value="NC_015321.1"/>
</dbReference>